<feature type="domain" description="Haemolysin-type calcium binding-related" evidence="10">
    <location>
        <begin position="5223"/>
        <end position="5266"/>
    </location>
</feature>
<feature type="domain" description="Haemolysin-type calcium binding-related" evidence="10">
    <location>
        <begin position="3419"/>
        <end position="3462"/>
    </location>
</feature>
<feature type="region of interest" description="Disordered" evidence="9">
    <location>
        <begin position="5155"/>
        <end position="5176"/>
    </location>
</feature>
<feature type="domain" description="Haemolysin-type calcium binding-related" evidence="10">
    <location>
        <begin position="1963"/>
        <end position="2007"/>
    </location>
</feature>
<evidence type="ECO:0000256" key="7">
    <source>
        <dbReference type="ARBA" id="ARBA00023026"/>
    </source>
</evidence>
<keyword evidence="3" id="KW-0964">Secreted</keyword>
<feature type="domain" description="Haemolysin-type calcium binding-related" evidence="10">
    <location>
        <begin position="1159"/>
        <end position="1201"/>
    </location>
</feature>
<feature type="domain" description="Haemolysin-type calcium binding-related" evidence="10">
    <location>
        <begin position="1594"/>
        <end position="1636"/>
    </location>
</feature>
<feature type="domain" description="Haemolysin-type calcium binding-related" evidence="10">
    <location>
        <begin position="2701"/>
        <end position="2744"/>
    </location>
</feature>
<organism evidence="11 12">
    <name type="scientific">Pseudomonas syringae pv. primulae</name>
    <dbReference type="NCBI Taxonomy" id="251707"/>
    <lineage>
        <taxon>Bacteria</taxon>
        <taxon>Pseudomonadati</taxon>
        <taxon>Pseudomonadota</taxon>
        <taxon>Gammaproteobacteria</taxon>
        <taxon>Pseudomonadales</taxon>
        <taxon>Pseudomonadaceae</taxon>
        <taxon>Pseudomonas</taxon>
    </lineage>
</organism>
<feature type="region of interest" description="Disordered" evidence="9">
    <location>
        <begin position="3821"/>
        <end position="3857"/>
    </location>
</feature>
<dbReference type="EMBL" id="RBPY01000126">
    <property type="protein sequence ID" value="RMO75211.1"/>
    <property type="molecule type" value="Genomic_DNA"/>
</dbReference>
<feature type="region of interest" description="Disordered" evidence="9">
    <location>
        <begin position="4755"/>
        <end position="4806"/>
    </location>
</feature>
<keyword evidence="5" id="KW-0677">Repeat</keyword>
<feature type="region of interest" description="Disordered" evidence="9">
    <location>
        <begin position="4930"/>
        <end position="4950"/>
    </location>
</feature>
<accession>A0A3M3XYW4</accession>
<dbReference type="Proteomes" id="UP000281350">
    <property type="component" value="Unassembled WGS sequence"/>
</dbReference>
<feature type="domain" description="Haemolysin-type calcium binding-related" evidence="10">
    <location>
        <begin position="4313"/>
        <end position="4356"/>
    </location>
</feature>
<feature type="domain" description="Haemolysin-type calcium binding-related" evidence="10">
    <location>
        <begin position="4131"/>
        <end position="4173"/>
    </location>
</feature>
<comment type="caution">
    <text evidence="11">The sequence shown here is derived from an EMBL/GenBank/DDBJ whole genome shotgun (WGS) entry which is preliminary data.</text>
</comment>
<feature type="domain" description="Haemolysin-type calcium binding-related" evidence="10">
    <location>
        <begin position="959"/>
        <end position="1001"/>
    </location>
</feature>
<feature type="domain" description="Haemolysin-type calcium binding-related" evidence="10">
    <location>
        <begin position="2885"/>
        <end position="2928"/>
    </location>
</feature>
<feature type="domain" description="Haemolysin-type calcium binding-related" evidence="10">
    <location>
        <begin position="2333"/>
        <end position="2375"/>
    </location>
</feature>
<dbReference type="PRINTS" id="PR00313">
    <property type="entry name" value="CABNDNGRPT"/>
</dbReference>
<dbReference type="InterPro" id="IPR050557">
    <property type="entry name" value="RTX_toxin/Mannuronan_C5-epim"/>
</dbReference>
<feature type="domain" description="Haemolysin-type calcium binding-related" evidence="10">
    <location>
        <begin position="1779"/>
        <end position="1822"/>
    </location>
</feature>
<name>A0A3M3XYW4_9PSED</name>
<dbReference type="PROSITE" id="PS00018">
    <property type="entry name" value="EF_HAND_1"/>
    <property type="match status" value="1"/>
</dbReference>
<keyword evidence="4" id="KW-0800">Toxin</keyword>
<feature type="domain" description="Haemolysin-type calcium binding-related" evidence="10">
    <location>
        <begin position="5041"/>
        <end position="5083"/>
    </location>
</feature>
<feature type="compositionally biased region" description="Basic and acidic residues" evidence="9">
    <location>
        <begin position="2973"/>
        <end position="2986"/>
    </location>
</feature>
<evidence type="ECO:0000259" key="10">
    <source>
        <dbReference type="Pfam" id="PF06594"/>
    </source>
</evidence>
<evidence type="ECO:0000256" key="1">
    <source>
        <dbReference type="ARBA" id="ARBA00004370"/>
    </source>
</evidence>
<dbReference type="SUPFAM" id="SSF51120">
    <property type="entry name" value="beta-Roll"/>
    <property type="match status" value="29"/>
</dbReference>
<feature type="region of interest" description="Disordered" evidence="9">
    <location>
        <begin position="2419"/>
        <end position="2442"/>
    </location>
</feature>
<dbReference type="InterPro" id="IPR003995">
    <property type="entry name" value="RTX_toxin_determinant-A"/>
</dbReference>
<feature type="domain" description="Haemolysin-type calcium binding-related" evidence="10">
    <location>
        <begin position="3931"/>
        <end position="3973"/>
    </location>
</feature>
<reference evidence="11 12" key="1">
    <citation type="submission" date="2018-08" db="EMBL/GenBank/DDBJ databases">
        <title>Recombination of ecologically and evolutionarily significant loci maintains genetic cohesion in the Pseudomonas syringae species complex.</title>
        <authorList>
            <person name="Dillon M."/>
            <person name="Thakur S."/>
            <person name="Almeida R.N.D."/>
            <person name="Weir B.S."/>
            <person name="Guttman D.S."/>
        </authorList>
    </citation>
    <scope>NUCLEOTIDE SEQUENCE [LARGE SCALE GENOMIC DNA]</scope>
    <source>
        <strain evidence="11 12">ICMP 2732</strain>
    </source>
</reference>
<feature type="region of interest" description="Disordered" evidence="9">
    <location>
        <begin position="4018"/>
        <end position="4049"/>
    </location>
</feature>
<dbReference type="PANTHER" id="PTHR38340:SF1">
    <property type="entry name" value="S-LAYER PROTEIN"/>
    <property type="match status" value="1"/>
</dbReference>
<feature type="region of interest" description="Disordered" evidence="9">
    <location>
        <begin position="2598"/>
        <end position="2646"/>
    </location>
</feature>
<keyword evidence="8" id="KW-0472">Membrane</keyword>
<dbReference type="Pfam" id="PF00353">
    <property type="entry name" value="HemolysinCabind"/>
    <property type="match status" value="55"/>
</dbReference>
<dbReference type="GO" id="GO:0005576">
    <property type="term" value="C:extracellular region"/>
    <property type="evidence" value="ECO:0007669"/>
    <property type="project" value="UniProtKB-SubCell"/>
</dbReference>
<feature type="region of interest" description="Disordered" evidence="9">
    <location>
        <begin position="3491"/>
        <end position="3519"/>
    </location>
</feature>
<dbReference type="PRINTS" id="PR01488">
    <property type="entry name" value="RTXTOXINA"/>
</dbReference>
<feature type="region of interest" description="Disordered" evidence="9">
    <location>
        <begin position="4227"/>
        <end position="4259"/>
    </location>
</feature>
<dbReference type="InterPro" id="IPR018247">
    <property type="entry name" value="EF_Hand_1_Ca_BS"/>
</dbReference>
<evidence type="ECO:0000313" key="12">
    <source>
        <dbReference type="Proteomes" id="UP000281350"/>
    </source>
</evidence>
<feature type="domain" description="Haemolysin-type calcium binding-related" evidence="10">
    <location>
        <begin position="3603"/>
        <end position="3646"/>
    </location>
</feature>
<keyword evidence="6" id="KW-0106">Calcium</keyword>
<feature type="region of interest" description="Disordered" evidence="9">
    <location>
        <begin position="4400"/>
        <end position="4421"/>
    </location>
</feature>
<evidence type="ECO:0000256" key="9">
    <source>
        <dbReference type="SAM" id="MobiDB-lite"/>
    </source>
</evidence>
<feature type="region of interest" description="Disordered" evidence="9">
    <location>
        <begin position="5328"/>
        <end position="5351"/>
    </location>
</feature>
<gene>
    <name evidence="11" type="ORF">ALQ36_04275</name>
</gene>
<feature type="region of interest" description="Disordered" evidence="9">
    <location>
        <begin position="5272"/>
        <end position="5314"/>
    </location>
</feature>
<feature type="domain" description="Haemolysin-type calcium binding-related" evidence="10">
    <location>
        <begin position="3253"/>
        <end position="3296"/>
    </location>
</feature>
<feature type="region of interest" description="Disordered" evidence="9">
    <location>
        <begin position="3341"/>
        <end position="3364"/>
    </location>
</feature>
<evidence type="ECO:0000256" key="8">
    <source>
        <dbReference type="ARBA" id="ARBA00023136"/>
    </source>
</evidence>
<dbReference type="InterPro" id="IPR011049">
    <property type="entry name" value="Serralysin-like_metalloprot_C"/>
</dbReference>
<evidence type="ECO:0000256" key="2">
    <source>
        <dbReference type="ARBA" id="ARBA00004613"/>
    </source>
</evidence>
<proteinExistence type="predicted"/>
<dbReference type="InterPro" id="IPR010566">
    <property type="entry name" value="Haemolys_ca-bd"/>
</dbReference>
<feature type="compositionally biased region" description="Polar residues" evidence="9">
    <location>
        <begin position="3832"/>
        <end position="3843"/>
    </location>
</feature>
<dbReference type="PANTHER" id="PTHR38340">
    <property type="entry name" value="S-LAYER PROTEIN"/>
    <property type="match status" value="1"/>
</dbReference>
<feature type="domain" description="Haemolysin-type calcium binding-related" evidence="10">
    <location>
        <begin position="4495"/>
        <end position="4537"/>
    </location>
</feature>
<dbReference type="GO" id="GO:0005509">
    <property type="term" value="F:calcium ion binding"/>
    <property type="evidence" value="ECO:0007669"/>
    <property type="project" value="InterPro"/>
</dbReference>
<evidence type="ECO:0000256" key="6">
    <source>
        <dbReference type="ARBA" id="ARBA00022837"/>
    </source>
</evidence>
<feature type="domain" description="Haemolysin-type calcium binding-related" evidence="10">
    <location>
        <begin position="1377"/>
        <end position="1419"/>
    </location>
</feature>
<dbReference type="GO" id="GO:0016020">
    <property type="term" value="C:membrane"/>
    <property type="evidence" value="ECO:0007669"/>
    <property type="project" value="UniProtKB-SubCell"/>
</dbReference>
<feature type="domain" description="Haemolysin-type calcium binding-related" evidence="10">
    <location>
        <begin position="756"/>
        <end position="799"/>
    </location>
</feature>
<protein>
    <submittedName>
        <fullName evidence="11">Putative Calcium binding hemolysin protein</fullName>
    </submittedName>
</protein>
<feature type="compositionally biased region" description="Low complexity" evidence="9">
    <location>
        <begin position="2635"/>
        <end position="2646"/>
    </location>
</feature>
<evidence type="ECO:0000256" key="4">
    <source>
        <dbReference type="ARBA" id="ARBA00022656"/>
    </source>
</evidence>
<feature type="domain" description="Haemolysin-type calcium binding-related" evidence="10">
    <location>
        <begin position="3069"/>
        <end position="3112"/>
    </location>
</feature>
<dbReference type="PROSITE" id="PS00330">
    <property type="entry name" value="HEMOLYSIN_CALCIUM"/>
    <property type="match status" value="71"/>
</dbReference>
<feature type="domain" description="Haemolysin-type calcium binding-related" evidence="10">
    <location>
        <begin position="4859"/>
        <end position="4901"/>
    </location>
</feature>
<feature type="region of interest" description="Disordered" evidence="9">
    <location>
        <begin position="2764"/>
        <end position="2810"/>
    </location>
</feature>
<feature type="domain" description="Haemolysin-type calcium binding-related" evidence="10">
    <location>
        <begin position="2148"/>
        <end position="2191"/>
    </location>
</feature>
<feature type="domain" description="Haemolysin-type calcium binding-related" evidence="10">
    <location>
        <begin position="4677"/>
        <end position="4719"/>
    </location>
</feature>
<dbReference type="Gene3D" id="2.150.10.10">
    <property type="entry name" value="Serralysin-like metalloprotease, C-terminal"/>
    <property type="match status" value="39"/>
</dbReference>
<keyword evidence="7" id="KW-0843">Virulence</keyword>
<feature type="compositionally biased region" description="Polar residues" evidence="9">
    <location>
        <begin position="5272"/>
        <end position="5288"/>
    </location>
</feature>
<feature type="region of interest" description="Disordered" evidence="9">
    <location>
        <begin position="2070"/>
        <end position="2094"/>
    </location>
</feature>
<evidence type="ECO:0000256" key="5">
    <source>
        <dbReference type="ARBA" id="ARBA00022737"/>
    </source>
</evidence>
<evidence type="ECO:0000256" key="3">
    <source>
        <dbReference type="ARBA" id="ARBA00022525"/>
    </source>
</evidence>
<feature type="domain" description="Haemolysin-type calcium binding-related" evidence="10">
    <location>
        <begin position="3749"/>
        <end position="3791"/>
    </location>
</feature>
<dbReference type="InterPro" id="IPR001343">
    <property type="entry name" value="Hemolysn_Ca-bd"/>
</dbReference>
<feature type="domain" description="Haemolysin-type calcium binding-related" evidence="10">
    <location>
        <begin position="2517"/>
        <end position="2560"/>
    </location>
</feature>
<dbReference type="Pfam" id="PF06594">
    <property type="entry name" value="HCBP_related"/>
    <property type="match status" value="27"/>
</dbReference>
<dbReference type="InterPro" id="IPR018511">
    <property type="entry name" value="Hemolysin-typ_Ca-bd_CS"/>
</dbReference>
<dbReference type="GO" id="GO:0090729">
    <property type="term" value="F:toxin activity"/>
    <property type="evidence" value="ECO:0007669"/>
    <property type="project" value="UniProtKB-KW"/>
</dbReference>
<evidence type="ECO:0000313" key="11">
    <source>
        <dbReference type="EMBL" id="RMO75211.1"/>
    </source>
</evidence>
<feature type="region of interest" description="Disordered" evidence="9">
    <location>
        <begin position="2957"/>
        <end position="2987"/>
    </location>
</feature>
<feature type="domain" description="Haemolysin-type calcium binding-related" evidence="10">
    <location>
        <begin position="5586"/>
        <end position="5622"/>
    </location>
</feature>
<sequence length="5664" mass="588979">MTGIRSCVMSNWTVKYTFKYDFGSGAVTHEATAADGHGYTGSVSTDSSGGYTTSLSGPVGKTQTYSITKKPDAFYPSVGVTQKNENGKFDINYSDGKFSTGYDWYAGDGSVQHAGYDSKKDAFDFSHNWTAGDGTKFGVGYDTKDKGKMTADKTSQDGTKYGVSLDKDSVKTEVSGKGVDGSEGGLGFDIGYDGNITFTGKVDGASGEWSTFPAFGLPDFKKIGEDMKSEMEKSFEKAEDARSPLILDLDGDGVETISAKSNVYFDHDGNGFSESSGWVGKDDGLLVWDKNKDGKINQGAELFGNNTVNSSSHKAANGFLALADLDENQDGIFDVKDFAYAELNVWVDKNSDGIVDTDELLTLEQAGVKSISLSYAEPGKVDANGDVPSGVIDANGNEHRQIGSYTRTDGSVAAIEDVWFDVNGRDTIDTSAVMVNADILALPDIEGFGNVHSLQRSMASDPVLKSLVESFKRENDPSVRQTIIIDLIYHWAGVQDIDPASRAATQIYGNVIGDARKLATLEAFLGTDYLGTWCWGTRDPNPHGPAAGILLQAFDNFAAAIYDKLMLQTHLLGVFDGLSVTIDEAGYHWDISSVLEKLQAQYDADLEKGTIFISEYGRSLKDVGSFGEQLLEVIRAEGQKGNSGFSSLLSGLGFNNSIGSLGSDVLNGNASDDYLLGLSGNDRLYGGQGNDVLTGGIGNDYLAGGDGSDTYDFNVGDGQDTIFNADTDAEGSKIDVVRFGLGIAASDVIATRNYYDLVLKIKGGSDSVTIQSYFDDVTVANHGYAVDQIRFADGTIWSVEHVYSMAIKNTDGNDQIWGYADSDKLEGAAGDDTLFGQEGNDYLYGGVGKDTLYGGVGGDQLFGGDGGDYLAGGEGNDFLAGDADNDTLYGDSGNDQLDGGTGNDYLTGGDGSDVYHFSRGWGQDSINNHDSSAGKTDAIEFSADILPADIIVTRSGSELILSLENSTDKITIAGYFQNDGITPYALEQIRFADGTTWNLDQIKALSILTTDGNDNVWGYASDDILKGGAGADSLSGEAGNDALFGEDGNDSLYGGVGADQLSGGEGGDYLTGGDGNDTLLGDAGNDTLYGDSGNDLLDGDTGNDYLTGGDGSDVYRFSRGWGQDSINNYDSSAGKTDAIEFAADIVPVDIIVTRSGSELILSLKNSTDKVTVAGYFQNDGITPYALEQIRFADGTTWNLDQIKALSIITTDGNDNVWGYATDDSLNGGSGDDSLYGQAGNDILVGGAGADSLSGESGDDTLLGDAGNDYLYGGAGVDQLSGGEGADYLTGGDGNDTLLGDAGNDTLYGDSGNDLLDGDTGNDYLTGGDGSDVYRFSRGWGQDSINNYDSSAGKTDAIEFAADIAPVDIIVTRSGSELILSLKNSTDKITVAGYFQNDGITPYALEQIRFADGTTWNLDQIKALSIITTDGNDNVWGYATDDSLNGGSGDDSLYGQAGNDTLVGGAGADSLSGESGDDTLLGDAGNDYLYGGAGVDQLSGGEGADYLTGGEGNDTLLGDAGNDTLYGDSGNDLLDGGTGNDYLTGGEGSDVYRFSRGWGQDSINNYDSSAGKTDAIEFAADILPADITVTRSYNDLVLSLKNATDKVTISGYFQNDGDTPYAVEQIRFADGTQWNVEQIKSMAAFTFTSGNDVLTGYASDDRVSGGLGSDTLSGLAGDDVLNGDGGDDILYGGIGQDTLNGGAGSDYLYGDDGNDILDGGTGNDTLDGGRGSDTYRFAKGYGQDSINNNSYGETATDKIDVIQLDSLNSADLRFSRTGDDLVIQIKATGDSLTVRSHFNQDGATAYAIDQLKFADGSVWGGAQIKAAVVLPSEEADTLTGYATADSLSGLDGNDSLSGRAGDDVLDGGNGADTLYGEDGNDTLLGRAGNDSLSGGYGDDVLDGGSGNDSLDGGYGSDTYVFRKGSGQDTISNGVYSEGTVGKQDVIRLEGLTLSDISLRREYSDLIIQIKETGDTLRVSSHFSPSSTYYNYAIDQLQFADGTVWGVDQIKASLLTGGEFNDTLTGYDTDDVLEGLAGNDTLSGGLGNDTLRGGTGRDTLYGDDGADMLLGGADNDSLSGGNGDDVLDGGTGNDTLEGGKGSDTYIFAKGSGSDAIDNSSYNDTTANKLDIVRLDGLNGDDVSLRRESDDLIVQIRQTGESLRIRSHFTSESGSWSYAIDQLKFADGTVWDRASITAALLDGTDGNDTITGYDTADTLLGLAGNDTLNGRNGNDLLDGGDGKDSLNGEAGDDSLLGGAGNDTLSGGEGSDILDGGTGNDSLEGGKGSDTYIFRKGSGQDIVYNYAYNESTPNKLDVVRLEGLTAEEVSIRRESDDLVIQIRQTGETLRVSSHFAVDQTYGYAINQLQFADGTVWDQAKITSALLIGTEGGDSIIGYATADELAGLEGDDVLNGRAGDDLLSGGEGRDTLNGEDGDDTLLGGLGNDTLNGGAGNDTLDGGAGNDSLEGGKGSDTYIFRKGSGQDTISNYSYNDLTANKLDVVRLEGLNTSDVSIRRESDDLLIQIRQTGETLRISSHFTVDQSYVYAINQLQFADGTLWDEAQITAALLIGTESDDSITGYTSGDKLSGLVGNDILSGRGGDDVLDGGDGKDTLNGEDGNDTLLGGAGNDSLSGGAGNDVLDGGTGNDTLDGGKGSDTYVFGKGYGRDTISNYAYHDTTVDKLDVIRLEGLTSEDVSIRRESDDLVIQINQTGETIRVNSHFYADQSYGYAINQLQFANGIVWDQAQITAALLIGAESDDSITGYASDDRLSGGDGNDNLAGRAGNDLLEGGRGKDTLNGEEGNDTLLGGAGNDTLSGGYGNDTLDGGSGNDSLDGGFGSDTYVFRRGAGQDTISNYAYNDTTVDKLDVIRLEGLNASDVLIRRESDDLVIQIKGTDETLRVSSHFSTNVLYGYGIDQVQFADGSVLTSAQIKTTLLTGTEVDETIVGYDSADSLSGLSGNDTLYGRQGDDSLDGGDGKDTLYGEDGKDALSGGAGNDTLSGGYGNDLLDGGSGNDSLDGGYGSDTYVFRKGSGQDTINNYAYNDTTVDKLDVIRLEGLNASDVVMRRESDDLVIQIKDSGETLRVSSHFYANATYGYGIDQVQFADGSVLTSAQIKTALLTGTDIDESVVGYDSADRLLGLSGNDMLYGRQGDDVLDGGDGKDTLYGEEGNDTLLGGSGNDTLSGGYGNDLLDGGSGNDSLDGGFGSDTYVFRKGSGQDSISNYAYNDTTVDKLDVIRLEGLNVSDVVMRRESDDLVIQIKDSGETLRVSSHFYANATYGYGIDQVQFADGSVLTNAQIRTALLTGTEGDESISGYDSADNLLGLSGNDLLYGLQGDDTLKGGDGRDTLSGGDGNDTLDGGAGNDSLDGGYGSDTYVFRKGSGQDTINNYSYNDTTVGKLDVIRLEGLNASDVAMRRESDDLIIQIKDSGETLRVSSHFYPYANYGYGIDQVQFADGSVLTNAQIRSAMLSGSEGDDTVSGYDSADSLFGQSGNDVLSGRQGDDILDGGDGKDTLYGEDGDDTLLGGASSDTLSGGYGNDLLDGGSGNDSLDGGFGSDTYVFRKGSGQDTISNYAYNDATVGKLDVIRLEGLNVSDVVIRRESDDLVIQIKDSGETLRVSSHFYASAIYGYGIDQIQFADGVVWSKDDISTNLSTVVPVSSLTVTGTEANETLTGAAGNDTLYGNGGDDVLEGGAGNDRLDGGYGNDTYVFGKGSGQDTVLAYDPVSTRVDVVKLTGLNSSDVVITRESSDLLIRVKGATDTLRVSNHFINDSTYGYQINQIQFADGDVLSLAAINALVLQSSNADETLTGFASDDVIDGSGGDDTLNGAAGNDSLSGGTGSDTLNGEDGNDLLQGGSGNDVLNGGAGNDVLDGGAGNDRLDGGAGDDIYLFGKGSGQDVIYYANEARTGKVDTIQLVGLNAGDISISRAGYDLVLRVNGTTDNLRVVYHFLSDATSGYQIDRIQFADGNIWGQETIKSLALQGTDADQYLEGYGTDDLIEAGAGDDTVYGAAGNDKLFGNSGDDTVNGDDGDDLVQGGSGNDTLNGGAGNDVLDGGTGNDILNGGAGNDLLDGGAGNDRLDGGAGDDTYLFGKGSGQDTIYYANETRAGKVDTIQLVGLGAADISVSRDGSDLVIRVNGTTDSLRVIYHFAGDATSGYQIDRIQFADGSAWDQEAIKSQVLQGSDADQYLAGYGTDDLIDGGAGDDTIVGAAGNDKLVGGSGADTLNGDDGNDLLQGGSGNDTLTGGSGDDVLDGGAGNDRLDGGAGDDTYLFGKGSGQDTLYYVNETRAGKVDTIQLVGLGVSDVSVSRDGYDLVVRVNGTTDTLRVMYHFMGDATSGYQIDRIQFADGNIWGQDTIKIQALLGNDADQYLAGYATDDSIDAGGGDDTINGAAGNDTLMGGSGADTLSGEEGSDLLQGGSGNDILNGGAGNDVLDGGAGNDRLDGGAGDDTYLFGKGSGQDTIYYANENRAGKVDQVKLIGLNATDVSVMRDGYDLVIRINGTTDTLRVMYHFMSDATAGYQIDRIEFADGSNWDQSAIKAQVLTSSDAAQVLTGFASDDLIDGGADDDTLYGAAGQDRLLGGDGADSLNGDEGDDYLHGGAGNDSLAGGSGNDVLDGGAGNDRLDGGTGDDTYLFGKGSGQDTIYYANESRAGKVDQVKLVDLNAADVSVARDGYDLVIRILGTTDTLRVVYHFMGDATAGYQIDRIAFADGSFWDQTAIKAQVLQGTEADETLSGTGSDDVIYAAAGDDSVNGGSGNDTLSGGSGADTLNGEDGNDVLNGGDGKDSLYGGNGNDQLDGGAGNDMLDGGNGDDTYLFGNGSGQDSIYYAYEGRADKLDTVKLIDLNAADVSVRRDGNDLLIRVLGTTDSLRVVAHFTNDATYGYQIDRIQFADGSIWNQASIKSAVLQGTDADETLAGTAISDSIDAGAGDDTVNGGSGDDTLSGSKGADALNGEAGDDLLLGGVGSDTLNGGLGNDILDGGAGNDRLDGGDGDDTYLFARGAGQDTVYYAYESRIGKLDTVKLTDLNAVDVSVRRDGSDLLILVLGSTDSLRVMSHFTNDATYGYQIDRIQFADGSFWDQSAIKNQVLQGSDADETLSGTSGNDVIDAGAGDDVINGAAGNDTLTGNAGADTLNGGEGNDVLLGGAGNDSLNGGVGNDSLDGGAGNDQLDGGEGDDTYLFGKGAGQDTIYYAYESREGKLDTIKLTDLNASDVSVRRDGNDLIIRVLGSTDSLRVVYHFQSDAAGGYQIDRLVFADGSFWDQAQIKSQVLQGSDSDETLSGTSGNDVINAGAGDDTVNGGSGNDTLSGGAGADVLNGDGGNDLLQGGTGNDTLYGGEGNDVLDGGAGNDQLNGGNGDDIYLFGKGAGQDTIYYANEARVGKLDTVKFADLNVSDVSITRDSSDLLIRVNGTTDSLRVMNHFAEDATSGYQIDQLQFADGTLWNQSSIKSQVLLGNSSDQTLRGYASDDVINAGDGDDSIFGAVGKDSLYGGKGVDMLYGEEGDDRLYGEAGNDTLYGGSGNDVLNGGTGNDSLIGGDGSDIYEINIGSGRDVINNYDVSSGTDVLQFGADVSLEDLWFRRSGSDLEVSIIDTNDKVLVSNWYAANDYQVDQFKTADGKTLLDSQVQSLVDKMASFGVDAGAERNLTAAQQTQLDTVLAANWQ</sequence>
<feature type="domain" description="Haemolysin-type calcium binding-related" evidence="10">
    <location>
        <begin position="5405"/>
        <end position="5446"/>
    </location>
</feature>
<feature type="region of interest" description="Disordered" evidence="9">
    <location>
        <begin position="2230"/>
        <end position="2283"/>
    </location>
</feature>
<comment type="subcellular location">
    <subcellularLocation>
        <location evidence="1">Membrane</location>
    </subcellularLocation>
    <subcellularLocation>
        <location evidence="2">Secreted</location>
    </subcellularLocation>
</comment>